<dbReference type="EMBL" id="CM009755">
    <property type="protein sequence ID" value="PUZ46800.1"/>
    <property type="molecule type" value="Genomic_DNA"/>
</dbReference>
<dbReference type="Proteomes" id="UP000244336">
    <property type="component" value="Chromosome 7"/>
</dbReference>
<proteinExistence type="predicted"/>
<feature type="region of interest" description="Disordered" evidence="1">
    <location>
        <begin position="80"/>
        <end position="147"/>
    </location>
</feature>
<evidence type="ECO:0000313" key="2">
    <source>
        <dbReference type="EMBL" id="PUZ46800.1"/>
    </source>
</evidence>
<organism evidence="2 3">
    <name type="scientific">Panicum hallii var. hallii</name>
    <dbReference type="NCBI Taxonomy" id="1504633"/>
    <lineage>
        <taxon>Eukaryota</taxon>
        <taxon>Viridiplantae</taxon>
        <taxon>Streptophyta</taxon>
        <taxon>Embryophyta</taxon>
        <taxon>Tracheophyta</taxon>
        <taxon>Spermatophyta</taxon>
        <taxon>Magnoliopsida</taxon>
        <taxon>Liliopsida</taxon>
        <taxon>Poales</taxon>
        <taxon>Poaceae</taxon>
        <taxon>PACMAD clade</taxon>
        <taxon>Panicoideae</taxon>
        <taxon>Panicodae</taxon>
        <taxon>Paniceae</taxon>
        <taxon>Panicinae</taxon>
        <taxon>Panicum</taxon>
        <taxon>Panicum sect. Panicum</taxon>
    </lineage>
</organism>
<dbReference type="AlphaFoldDB" id="A0A2T7CTX7"/>
<evidence type="ECO:0000256" key="1">
    <source>
        <dbReference type="SAM" id="MobiDB-lite"/>
    </source>
</evidence>
<reference evidence="2 3" key="1">
    <citation type="submission" date="2018-04" db="EMBL/GenBank/DDBJ databases">
        <title>WGS assembly of Panicum hallii var. hallii HAL2.</title>
        <authorList>
            <person name="Lovell J."/>
            <person name="Jenkins J."/>
            <person name="Lowry D."/>
            <person name="Mamidi S."/>
            <person name="Sreedasyam A."/>
            <person name="Weng X."/>
            <person name="Barry K."/>
            <person name="Bonette J."/>
            <person name="Campitelli B."/>
            <person name="Daum C."/>
            <person name="Gordon S."/>
            <person name="Gould B."/>
            <person name="Lipzen A."/>
            <person name="MacQueen A."/>
            <person name="Palacio-Mejia J."/>
            <person name="Plott C."/>
            <person name="Shakirov E."/>
            <person name="Shu S."/>
            <person name="Yoshinaga Y."/>
            <person name="Zane M."/>
            <person name="Rokhsar D."/>
            <person name="Grimwood J."/>
            <person name="Schmutz J."/>
            <person name="Juenger T."/>
        </authorList>
    </citation>
    <scope>NUCLEOTIDE SEQUENCE [LARGE SCALE GENOMIC DNA]</scope>
    <source>
        <strain evidence="3">cv. HAL2</strain>
    </source>
</reference>
<dbReference type="Gramene" id="PUZ46800">
    <property type="protein sequence ID" value="PUZ46800"/>
    <property type="gene ID" value="GQ55_7G111400"/>
</dbReference>
<name>A0A2T7CTX7_9POAL</name>
<feature type="region of interest" description="Disordered" evidence="1">
    <location>
        <begin position="1"/>
        <end position="23"/>
    </location>
</feature>
<keyword evidence="3" id="KW-1185">Reference proteome</keyword>
<feature type="compositionally biased region" description="Basic residues" evidence="1">
    <location>
        <begin position="121"/>
        <end position="137"/>
    </location>
</feature>
<protein>
    <submittedName>
        <fullName evidence="2">Uncharacterized protein</fullName>
    </submittedName>
</protein>
<sequence>MDRIRHSASPDSILFSLNPTSSPMRRHCPFQHRHLLPASSFRPPRGKSMEFEPNKGAGMGDSFLLRPFLTGLVAPHGGVMRTGSHASDRRLCSTSPASPRSGLPPANSGQRLLGPATWQQRLRKSGPRLPARRHHAAARGDGADPYHRSGGAALPGSLLFCTRLSPPLCAIGKALGGPPPLTANKGSALSRRASGRASSAGVIYVRLSNSMTKPLACITPSPKSVVTDGSYTAVVPTISPTLNQHTQNRCARLLFYDDDGSMNGLLS</sequence>
<feature type="region of interest" description="Disordered" evidence="1">
    <location>
        <begin position="36"/>
        <end position="55"/>
    </location>
</feature>
<evidence type="ECO:0000313" key="3">
    <source>
        <dbReference type="Proteomes" id="UP000244336"/>
    </source>
</evidence>
<accession>A0A2T7CTX7</accession>
<gene>
    <name evidence="2" type="ORF">GQ55_7G111400</name>
</gene>